<organism evidence="2">
    <name type="scientific">Sesamum latifolium</name>
    <dbReference type="NCBI Taxonomy" id="2727402"/>
    <lineage>
        <taxon>Eukaryota</taxon>
        <taxon>Viridiplantae</taxon>
        <taxon>Streptophyta</taxon>
        <taxon>Embryophyta</taxon>
        <taxon>Tracheophyta</taxon>
        <taxon>Spermatophyta</taxon>
        <taxon>Magnoliopsida</taxon>
        <taxon>eudicotyledons</taxon>
        <taxon>Gunneridae</taxon>
        <taxon>Pentapetalae</taxon>
        <taxon>asterids</taxon>
        <taxon>lamiids</taxon>
        <taxon>Lamiales</taxon>
        <taxon>Pedaliaceae</taxon>
        <taxon>Sesamum</taxon>
    </lineage>
</organism>
<dbReference type="AlphaFoldDB" id="A0AAW2TMU2"/>
<sequence length="193" mass="22153">GHVEEIQFPEWLSNVVLVPKPGGKWRICIDFRDLNKACPKDFDPLPRIDQLVDSTSGCELLSMMDAFQGYHLKMLAPEDRKRVSFITPAGTFCYTAMPFELKNAGATYQCLVNKIFRHQIGRKMEVYLDDMLVKSKKTQDHVKDLEETFSVLRKYKLKLNPGKCAFGVRGGRFLGFMVTQRGIEANPQRSRLF</sequence>
<gene>
    <name evidence="2" type="ORF">Slati_3920600</name>
</gene>
<dbReference type="Gene3D" id="3.10.10.10">
    <property type="entry name" value="HIV Type 1 Reverse Transcriptase, subunit A, domain 1"/>
    <property type="match status" value="1"/>
</dbReference>
<dbReference type="PANTHER" id="PTHR24559:SF444">
    <property type="entry name" value="REVERSE TRANSCRIPTASE DOMAIN-CONTAINING PROTEIN"/>
    <property type="match status" value="1"/>
</dbReference>
<dbReference type="InterPro" id="IPR043502">
    <property type="entry name" value="DNA/RNA_pol_sf"/>
</dbReference>
<feature type="non-terminal residue" evidence="2">
    <location>
        <position position="1"/>
    </location>
</feature>
<dbReference type="CDD" id="cd01647">
    <property type="entry name" value="RT_LTR"/>
    <property type="match status" value="1"/>
</dbReference>
<dbReference type="EMBL" id="JACGWN010000014">
    <property type="protein sequence ID" value="KAL0406067.1"/>
    <property type="molecule type" value="Genomic_DNA"/>
</dbReference>
<accession>A0AAW2TMU2</accession>
<dbReference type="SUPFAM" id="SSF56672">
    <property type="entry name" value="DNA/RNA polymerases"/>
    <property type="match status" value="1"/>
</dbReference>
<evidence type="ECO:0000259" key="1">
    <source>
        <dbReference type="Pfam" id="PF00078"/>
    </source>
</evidence>
<feature type="domain" description="Reverse transcriptase" evidence="1">
    <location>
        <begin position="18"/>
        <end position="177"/>
    </location>
</feature>
<name>A0AAW2TMU2_9LAMI</name>
<reference evidence="2" key="2">
    <citation type="journal article" date="2024" name="Plant">
        <title>Genomic evolution and insights into agronomic trait innovations of Sesamum species.</title>
        <authorList>
            <person name="Miao H."/>
            <person name="Wang L."/>
            <person name="Qu L."/>
            <person name="Liu H."/>
            <person name="Sun Y."/>
            <person name="Le M."/>
            <person name="Wang Q."/>
            <person name="Wei S."/>
            <person name="Zheng Y."/>
            <person name="Lin W."/>
            <person name="Duan Y."/>
            <person name="Cao H."/>
            <person name="Xiong S."/>
            <person name="Wang X."/>
            <person name="Wei L."/>
            <person name="Li C."/>
            <person name="Ma Q."/>
            <person name="Ju M."/>
            <person name="Zhao R."/>
            <person name="Li G."/>
            <person name="Mu C."/>
            <person name="Tian Q."/>
            <person name="Mei H."/>
            <person name="Zhang T."/>
            <person name="Gao T."/>
            <person name="Zhang H."/>
        </authorList>
    </citation>
    <scope>NUCLEOTIDE SEQUENCE</scope>
    <source>
        <strain evidence="2">KEN1</strain>
    </source>
</reference>
<dbReference type="Pfam" id="PF00078">
    <property type="entry name" value="RVT_1"/>
    <property type="match status" value="1"/>
</dbReference>
<proteinExistence type="predicted"/>
<dbReference type="PANTHER" id="PTHR24559">
    <property type="entry name" value="TRANSPOSON TY3-I GAG-POL POLYPROTEIN"/>
    <property type="match status" value="1"/>
</dbReference>
<dbReference type="InterPro" id="IPR000477">
    <property type="entry name" value="RT_dom"/>
</dbReference>
<evidence type="ECO:0000313" key="2">
    <source>
        <dbReference type="EMBL" id="KAL0406067.1"/>
    </source>
</evidence>
<comment type="caution">
    <text evidence="2">The sequence shown here is derived from an EMBL/GenBank/DDBJ whole genome shotgun (WGS) entry which is preliminary data.</text>
</comment>
<protein>
    <submittedName>
        <fullName evidence="2">Pro-Pol polyprotein</fullName>
    </submittedName>
</protein>
<dbReference type="InterPro" id="IPR053134">
    <property type="entry name" value="RNA-dir_DNA_polymerase"/>
</dbReference>
<dbReference type="Gene3D" id="3.30.70.270">
    <property type="match status" value="1"/>
</dbReference>
<dbReference type="InterPro" id="IPR043128">
    <property type="entry name" value="Rev_trsase/Diguanyl_cyclase"/>
</dbReference>
<reference evidence="2" key="1">
    <citation type="submission" date="2020-06" db="EMBL/GenBank/DDBJ databases">
        <authorList>
            <person name="Li T."/>
            <person name="Hu X."/>
            <person name="Zhang T."/>
            <person name="Song X."/>
            <person name="Zhang H."/>
            <person name="Dai N."/>
            <person name="Sheng W."/>
            <person name="Hou X."/>
            <person name="Wei L."/>
        </authorList>
    </citation>
    <scope>NUCLEOTIDE SEQUENCE</scope>
    <source>
        <strain evidence="2">KEN1</strain>
        <tissue evidence="2">Leaf</tissue>
    </source>
</reference>